<dbReference type="EMBL" id="JAYGJQ010000001">
    <property type="protein sequence ID" value="MEA9355498.1"/>
    <property type="molecule type" value="Genomic_DNA"/>
</dbReference>
<name>A0ABU5VR17_9BACT</name>
<dbReference type="Proteomes" id="UP001302274">
    <property type="component" value="Unassembled WGS sequence"/>
</dbReference>
<evidence type="ECO:0000313" key="3">
    <source>
        <dbReference type="Proteomes" id="UP001302274"/>
    </source>
</evidence>
<protein>
    <recommendedName>
        <fullName evidence="4">Flagellar protein FliL</fullName>
    </recommendedName>
</protein>
<accession>A0ABU5VR17</accession>
<sequence>MKTLLVIGLFVISSSAFSAVYKSYDSNQSCNLYRVVNTDQAQENEVVVYSKNVYGISFENLEVDFENRKAQVQVMLNVTLGLNRSLLSGKANISADNVNFTELINHLNRKVKIFENICITDDNQIIYANEFKAE</sequence>
<feature type="signal peptide" evidence="1">
    <location>
        <begin position="1"/>
        <end position="18"/>
    </location>
</feature>
<proteinExistence type="predicted"/>
<evidence type="ECO:0000256" key="1">
    <source>
        <dbReference type="SAM" id="SignalP"/>
    </source>
</evidence>
<feature type="chain" id="PRO_5046040784" description="Flagellar protein FliL" evidence="1">
    <location>
        <begin position="19"/>
        <end position="134"/>
    </location>
</feature>
<keyword evidence="1" id="KW-0732">Signal</keyword>
<comment type="caution">
    <text evidence="2">The sequence shown here is derived from an EMBL/GenBank/DDBJ whole genome shotgun (WGS) entry which is preliminary data.</text>
</comment>
<organism evidence="2 3">
    <name type="scientific">Bacteriovorax antarcticus</name>
    <dbReference type="NCBI Taxonomy" id="3088717"/>
    <lineage>
        <taxon>Bacteria</taxon>
        <taxon>Pseudomonadati</taxon>
        <taxon>Bdellovibrionota</taxon>
        <taxon>Bacteriovoracia</taxon>
        <taxon>Bacteriovoracales</taxon>
        <taxon>Bacteriovoracaceae</taxon>
        <taxon>Bacteriovorax</taxon>
    </lineage>
</organism>
<dbReference type="RefSeq" id="WP_323575057.1">
    <property type="nucleotide sequence ID" value="NZ_JAYGJQ010000001.1"/>
</dbReference>
<evidence type="ECO:0008006" key="4">
    <source>
        <dbReference type="Google" id="ProtNLM"/>
    </source>
</evidence>
<reference evidence="2 3" key="1">
    <citation type="submission" date="2023-11" db="EMBL/GenBank/DDBJ databases">
        <title>A Novel Polar Bacteriovorax (B. antarcticus) Isolated from the Biocrust in Antarctica.</title>
        <authorList>
            <person name="Mun W."/>
            <person name="Choi S.Y."/>
            <person name="Mitchell R.J."/>
        </authorList>
    </citation>
    <scope>NUCLEOTIDE SEQUENCE [LARGE SCALE GENOMIC DNA]</scope>
    <source>
        <strain evidence="2 3">PP10</strain>
    </source>
</reference>
<keyword evidence="3" id="KW-1185">Reference proteome</keyword>
<evidence type="ECO:0000313" key="2">
    <source>
        <dbReference type="EMBL" id="MEA9355498.1"/>
    </source>
</evidence>
<gene>
    <name evidence="2" type="ORF">SHI21_04775</name>
</gene>